<evidence type="ECO:0000313" key="4">
    <source>
        <dbReference type="Proteomes" id="UP000290283"/>
    </source>
</evidence>
<evidence type="ECO:0000256" key="1">
    <source>
        <dbReference type="SAM" id="SignalP"/>
    </source>
</evidence>
<dbReference type="OrthoDB" id="5432251at2"/>
<dbReference type="Gene3D" id="3.30.160.670">
    <property type="match status" value="1"/>
</dbReference>
<keyword evidence="4" id="KW-1185">Reference proteome</keyword>
<sequence length="173" mass="19828">MKTLKLLSLFGLFILTACSSVYVNTDYDKKANFSSYKTYAFLKSGIDKAEISDLDKKRILYAIDDAMAAKGFTKSENPDILISIFTKERERVDMYQSYSFGWGWNPWWGMNYNRPVTTTEGTLLIDVLDAKSKELVWQGKGSGYLTQNVDKKDARIAEFVTKILEKYPPQPQK</sequence>
<dbReference type="RefSeq" id="WP_129433252.1">
    <property type="nucleotide sequence ID" value="NZ_SBKO01000001.1"/>
</dbReference>
<feature type="domain" description="DUF4136" evidence="2">
    <location>
        <begin position="23"/>
        <end position="169"/>
    </location>
</feature>
<feature type="chain" id="PRO_5020407873" evidence="1">
    <location>
        <begin position="24"/>
        <end position="173"/>
    </location>
</feature>
<keyword evidence="1" id="KW-0732">Signal</keyword>
<dbReference type="PROSITE" id="PS51257">
    <property type="entry name" value="PROKAR_LIPOPROTEIN"/>
    <property type="match status" value="1"/>
</dbReference>
<accession>A0A4Q1K440</accession>
<evidence type="ECO:0000313" key="3">
    <source>
        <dbReference type="EMBL" id="RXR20478.1"/>
    </source>
</evidence>
<dbReference type="Proteomes" id="UP000290283">
    <property type="component" value="Unassembled WGS sequence"/>
</dbReference>
<proteinExistence type="predicted"/>
<feature type="signal peptide" evidence="1">
    <location>
        <begin position="1"/>
        <end position="23"/>
    </location>
</feature>
<dbReference type="Pfam" id="PF13590">
    <property type="entry name" value="DUF4136"/>
    <property type="match status" value="1"/>
</dbReference>
<dbReference type="InterPro" id="IPR025411">
    <property type="entry name" value="DUF4136"/>
</dbReference>
<name>A0A4Q1K440_9FLAO</name>
<evidence type="ECO:0000259" key="2">
    <source>
        <dbReference type="Pfam" id="PF13590"/>
    </source>
</evidence>
<organism evidence="3 4">
    <name type="scientific">Flavobacterium amnicola</name>
    <dbReference type="NCBI Taxonomy" id="2506422"/>
    <lineage>
        <taxon>Bacteria</taxon>
        <taxon>Pseudomonadati</taxon>
        <taxon>Bacteroidota</taxon>
        <taxon>Flavobacteriia</taxon>
        <taxon>Flavobacteriales</taxon>
        <taxon>Flavobacteriaceae</taxon>
        <taxon>Flavobacterium</taxon>
    </lineage>
</organism>
<protein>
    <submittedName>
        <fullName evidence="3">DUF4136 domain-containing protein</fullName>
    </submittedName>
</protein>
<comment type="caution">
    <text evidence="3">The sequence shown here is derived from an EMBL/GenBank/DDBJ whole genome shotgun (WGS) entry which is preliminary data.</text>
</comment>
<reference evidence="4" key="1">
    <citation type="submission" date="2019-01" db="EMBL/GenBank/DDBJ databases">
        <title>Cytophagaceae bacterium strain CAR-16.</title>
        <authorList>
            <person name="Chen W.-M."/>
        </authorList>
    </citation>
    <scope>NUCLEOTIDE SEQUENCE [LARGE SCALE GENOMIC DNA]</scope>
    <source>
        <strain evidence="4">LLJ-11</strain>
    </source>
</reference>
<dbReference type="AlphaFoldDB" id="A0A4Q1K440"/>
<dbReference type="EMBL" id="SBKO01000001">
    <property type="protein sequence ID" value="RXR20478.1"/>
    <property type="molecule type" value="Genomic_DNA"/>
</dbReference>
<gene>
    <name evidence="3" type="ORF">EQG63_00680</name>
</gene>